<sequence length="143" mass="16234">MKIIIQEQNNFLLRFDRREEVMGGIVDFTKKQNLSGATFTGLGACSSVQLSYYDLEKKEYIKKDFNEDLEIINLTGNISLLGEEPAVHMHGTFGRTDYSTIGGHVFRMVVFGTCEIHLQKLDKKIEREKDEETGLNLLASKIA</sequence>
<dbReference type="EMBL" id="PFAJ01000064">
    <property type="protein sequence ID" value="PIR96745.1"/>
    <property type="molecule type" value="Genomic_DNA"/>
</dbReference>
<protein>
    <recommendedName>
        <fullName evidence="1">PPC domain-containing protein</fullName>
    </recommendedName>
</protein>
<comment type="caution">
    <text evidence="2">The sequence shown here is derived from an EMBL/GenBank/DDBJ whole genome shotgun (WGS) entry which is preliminary data.</text>
</comment>
<dbReference type="InterPro" id="IPR025707">
    <property type="entry name" value="DNA_bp_PD1"/>
</dbReference>
<organism evidence="2 3">
    <name type="scientific">Candidatus Doudnabacteria bacterium CG10_big_fil_rev_8_21_14_0_10_41_10</name>
    <dbReference type="NCBI Taxonomy" id="1974551"/>
    <lineage>
        <taxon>Bacteria</taxon>
        <taxon>Candidatus Doudnaibacteriota</taxon>
    </lineage>
</organism>
<dbReference type="SUPFAM" id="SSF117856">
    <property type="entry name" value="AF0104/ALDC/Ptd012-like"/>
    <property type="match status" value="1"/>
</dbReference>
<gene>
    <name evidence="2" type="ORF">COT91_04940</name>
</gene>
<dbReference type="PANTHER" id="PTHR34988:SF1">
    <property type="entry name" value="DNA-BINDING PROTEIN"/>
    <property type="match status" value="1"/>
</dbReference>
<evidence type="ECO:0000313" key="2">
    <source>
        <dbReference type="EMBL" id="PIR96745.1"/>
    </source>
</evidence>
<dbReference type="AlphaFoldDB" id="A0A2H0VCC7"/>
<dbReference type="PANTHER" id="PTHR34988">
    <property type="entry name" value="PROTEIN, PUTATIVE-RELATED"/>
    <property type="match status" value="1"/>
</dbReference>
<dbReference type="Gene3D" id="3.30.1330.80">
    <property type="entry name" value="Hypothetical protein, similar to alpha- acetolactate decarboxylase, domain 2"/>
    <property type="match status" value="1"/>
</dbReference>
<evidence type="ECO:0000259" key="1">
    <source>
        <dbReference type="PROSITE" id="PS51742"/>
    </source>
</evidence>
<dbReference type="Proteomes" id="UP000230557">
    <property type="component" value="Unassembled WGS sequence"/>
</dbReference>
<dbReference type="InterPro" id="IPR005175">
    <property type="entry name" value="PPC_dom"/>
</dbReference>
<feature type="domain" description="PPC" evidence="1">
    <location>
        <begin position="5"/>
        <end position="141"/>
    </location>
</feature>
<reference evidence="3" key="1">
    <citation type="submission" date="2017-09" db="EMBL/GenBank/DDBJ databases">
        <title>Depth-based differentiation of microbial function through sediment-hosted aquifers and enrichment of novel symbionts in the deep terrestrial subsurface.</title>
        <authorList>
            <person name="Probst A.J."/>
            <person name="Ladd B."/>
            <person name="Jarett J.K."/>
            <person name="Geller-Mcgrath D.E."/>
            <person name="Sieber C.M.K."/>
            <person name="Emerson J.B."/>
            <person name="Anantharaman K."/>
            <person name="Thomas B.C."/>
            <person name="Malmstrom R."/>
            <person name="Stieglmeier M."/>
            <person name="Klingl A."/>
            <person name="Woyke T."/>
            <person name="Ryan C.M."/>
            <person name="Banfield J.F."/>
        </authorList>
    </citation>
    <scope>NUCLEOTIDE SEQUENCE [LARGE SCALE GENOMIC DNA]</scope>
</reference>
<name>A0A2H0VCC7_9BACT</name>
<dbReference type="Pfam" id="PF03479">
    <property type="entry name" value="PCC"/>
    <property type="match status" value="1"/>
</dbReference>
<accession>A0A2H0VCC7</accession>
<proteinExistence type="predicted"/>
<evidence type="ECO:0000313" key="3">
    <source>
        <dbReference type="Proteomes" id="UP000230557"/>
    </source>
</evidence>
<dbReference type="CDD" id="cd11378">
    <property type="entry name" value="DUF296"/>
    <property type="match status" value="1"/>
</dbReference>
<dbReference type="PROSITE" id="PS51742">
    <property type="entry name" value="PPC"/>
    <property type="match status" value="1"/>
</dbReference>
<dbReference type="PIRSF" id="PIRSF016702">
    <property type="entry name" value="DNA_bp_PD1"/>
    <property type="match status" value="1"/>
</dbReference>